<feature type="signal peptide" evidence="1">
    <location>
        <begin position="1"/>
        <end position="26"/>
    </location>
</feature>
<protein>
    <submittedName>
        <fullName evidence="2">Uncharacterized protein</fullName>
    </submittedName>
</protein>
<reference evidence="2 3" key="1">
    <citation type="submission" date="2020-03" db="EMBL/GenBank/DDBJ databases">
        <title>Soil Listeria distribution.</title>
        <authorList>
            <person name="Liao J."/>
            <person name="Wiedmann M."/>
        </authorList>
    </citation>
    <scope>NUCLEOTIDE SEQUENCE [LARGE SCALE GENOMIC DNA]</scope>
    <source>
        <strain evidence="2 3">FSL L7-0245</strain>
    </source>
</reference>
<dbReference type="Proteomes" id="UP000519573">
    <property type="component" value="Unassembled WGS sequence"/>
</dbReference>
<feature type="chain" id="PRO_5031567471" evidence="1">
    <location>
        <begin position="27"/>
        <end position="166"/>
    </location>
</feature>
<name>A0A7X0Z1S9_9LIST</name>
<gene>
    <name evidence="2" type="ORF">HCB26_13940</name>
</gene>
<evidence type="ECO:0000256" key="1">
    <source>
        <dbReference type="SAM" id="SignalP"/>
    </source>
</evidence>
<comment type="caution">
    <text evidence="2">The sequence shown here is derived from an EMBL/GenBank/DDBJ whole genome shotgun (WGS) entry which is preliminary data.</text>
</comment>
<proteinExistence type="predicted"/>
<dbReference type="RefSeq" id="WP_185577185.1">
    <property type="nucleotide sequence ID" value="NZ_JAARYC010000001.1"/>
</dbReference>
<keyword evidence="1" id="KW-0732">Signal</keyword>
<dbReference type="AlphaFoldDB" id="A0A7X0Z1S9"/>
<dbReference type="EMBL" id="JAARYH010000006">
    <property type="protein sequence ID" value="MBC2167673.1"/>
    <property type="molecule type" value="Genomic_DNA"/>
</dbReference>
<sequence>MNKKKISIVLMTVMITLSSFVPFAQASENVGEKNLFLDSAEVVSVSQSLAEELVLEKPMLRANVTDGGGSAYVKQTVQIVDLRTTNNMYKALLAAGLAVVFKGATVAGSMAGSFGASTFNNYRWMRQTIYKKQDSKYVYYKVIDEFTNNKTTWKGYVQTTETKVTR</sequence>
<evidence type="ECO:0000313" key="3">
    <source>
        <dbReference type="Proteomes" id="UP000519573"/>
    </source>
</evidence>
<accession>A0A7X0Z1S9</accession>
<organism evidence="2 3">
    <name type="scientific">Listeria booriae</name>
    <dbReference type="NCBI Taxonomy" id="1552123"/>
    <lineage>
        <taxon>Bacteria</taxon>
        <taxon>Bacillati</taxon>
        <taxon>Bacillota</taxon>
        <taxon>Bacilli</taxon>
        <taxon>Bacillales</taxon>
        <taxon>Listeriaceae</taxon>
        <taxon>Listeria</taxon>
    </lineage>
</organism>
<evidence type="ECO:0000313" key="2">
    <source>
        <dbReference type="EMBL" id="MBC2167673.1"/>
    </source>
</evidence>